<evidence type="ECO:0000313" key="1">
    <source>
        <dbReference type="EMBL" id="KAJ9082411.1"/>
    </source>
</evidence>
<keyword evidence="2" id="KW-1185">Reference proteome</keyword>
<sequence>MGEKEIASSHEDQPQGSSVLATYFNIVCLTAGVGILGLPQSVAQGGWVSILFIVVSAIMSIYTSLLLIQCLYAPKDRKLHTYPEIGYEAFGSIGQYTIQTCHYTILLGMATLCILLSGKNLVAILGALGWKVKLEIMIVISGLLIGIPYCLLRTIKEFVWMAVFGVLTTVGTLIIVVVFALVELPLVSPSLAIKEDVVWGGLPTSLAVFSLAYAGNIVHPHFEGAMKSPKKWPTALFLGLGTVCSLYILMGIVGYYVYGNSAEEIILDNLKAVIPANISRGLITVHVLMTGPILLCSFGVEIEDKFGISSGTMGTYKTTFSRIISRAVTIVILTIIAMVIPYFMAIMGIIGSFFNCLNLFHFPIFCHVKLFGLRGRSLLEYTVMTVTLVVATICFFWGGYGSIASMVDAVKGSK</sequence>
<name>A0ACC2U6Y1_9FUNG</name>
<accession>A0ACC2U6Y1</accession>
<comment type="caution">
    <text evidence="1">The sequence shown here is derived from an EMBL/GenBank/DDBJ whole genome shotgun (WGS) entry which is preliminary data.</text>
</comment>
<evidence type="ECO:0000313" key="2">
    <source>
        <dbReference type="Proteomes" id="UP001165960"/>
    </source>
</evidence>
<protein>
    <submittedName>
        <fullName evidence="1">Uncharacterized protein</fullName>
    </submittedName>
</protein>
<dbReference type="EMBL" id="QTSX02001433">
    <property type="protein sequence ID" value="KAJ9082411.1"/>
    <property type="molecule type" value="Genomic_DNA"/>
</dbReference>
<proteinExistence type="predicted"/>
<reference evidence="1" key="1">
    <citation type="submission" date="2022-04" db="EMBL/GenBank/DDBJ databases">
        <title>Genome of the entomopathogenic fungus Entomophthora muscae.</title>
        <authorList>
            <person name="Elya C."/>
            <person name="Lovett B.R."/>
            <person name="Lee E."/>
            <person name="Macias A.M."/>
            <person name="Hajek A.E."/>
            <person name="De Bivort B.L."/>
            <person name="Kasson M.T."/>
            <person name="De Fine Licht H.H."/>
            <person name="Stajich J.E."/>
        </authorList>
    </citation>
    <scope>NUCLEOTIDE SEQUENCE</scope>
    <source>
        <strain evidence="1">Berkeley</strain>
    </source>
</reference>
<gene>
    <name evidence="1" type="ORF">DSO57_1004977</name>
</gene>
<dbReference type="Proteomes" id="UP001165960">
    <property type="component" value="Unassembled WGS sequence"/>
</dbReference>
<organism evidence="1 2">
    <name type="scientific">Entomophthora muscae</name>
    <dbReference type="NCBI Taxonomy" id="34485"/>
    <lineage>
        <taxon>Eukaryota</taxon>
        <taxon>Fungi</taxon>
        <taxon>Fungi incertae sedis</taxon>
        <taxon>Zoopagomycota</taxon>
        <taxon>Entomophthoromycotina</taxon>
        <taxon>Entomophthoromycetes</taxon>
        <taxon>Entomophthorales</taxon>
        <taxon>Entomophthoraceae</taxon>
        <taxon>Entomophthora</taxon>
    </lineage>
</organism>